<dbReference type="InterPro" id="IPR011043">
    <property type="entry name" value="Gal_Oxase/kelch_b-propeller"/>
</dbReference>
<dbReference type="PANTHER" id="PTHR47435">
    <property type="entry name" value="KELCH REPEAT PROTEIN (AFU_ORTHOLOGUE AFUA_5G12780)"/>
    <property type="match status" value="1"/>
</dbReference>
<dbReference type="Gene3D" id="2.120.10.80">
    <property type="entry name" value="Kelch-type beta propeller"/>
    <property type="match status" value="1"/>
</dbReference>
<dbReference type="EMBL" id="JAVRRG010000025">
    <property type="protein sequence ID" value="KAK5095907.1"/>
    <property type="molecule type" value="Genomic_DNA"/>
</dbReference>
<keyword evidence="2" id="KW-0408">Iron</keyword>
<keyword evidence="4" id="KW-0472">Membrane</keyword>
<protein>
    <recommendedName>
        <fullName evidence="7">Cell wall anchored protein</fullName>
    </recommendedName>
</protein>
<keyword evidence="4" id="KW-0812">Transmembrane</keyword>
<feature type="region of interest" description="Disordered" evidence="3">
    <location>
        <begin position="633"/>
        <end position="679"/>
    </location>
</feature>
<evidence type="ECO:0000313" key="5">
    <source>
        <dbReference type="EMBL" id="KAK5095907.1"/>
    </source>
</evidence>
<dbReference type="Proteomes" id="UP001345013">
    <property type="component" value="Unassembled WGS sequence"/>
</dbReference>
<feature type="compositionally biased region" description="Basic and acidic residues" evidence="3">
    <location>
        <begin position="657"/>
        <end position="669"/>
    </location>
</feature>
<accession>A0ABR0KGW9</accession>
<keyword evidence="6" id="KW-1185">Reference proteome</keyword>
<gene>
    <name evidence="5" type="ORF">LTR24_002871</name>
</gene>
<keyword evidence="4" id="KW-1133">Transmembrane helix</keyword>
<dbReference type="SUPFAM" id="SSF50965">
    <property type="entry name" value="Galactose oxidase, central domain"/>
    <property type="match status" value="1"/>
</dbReference>
<name>A0ABR0KGW9_9EURO</name>
<sequence>MVGLSFNLKPEQLLWLLISPAIAQAPQHPLDDFCRRYGHQTAVIDRKLYIDGGWGYANPIPDNPIPTINQGLLYSDLDHVNVEMPTQHANLSKNSTVPNVAGGILWPDEVNKVFWLYGGEFSTAPSKFQLWGYDVLLDQWNLSSTTTSAPSMNRVSYGAGTTMADKGYYYGGYLNNLTNPLWDGPPVATSTLVIFDMDSDTLANNTGPDSIRRAEGVMVSVPTYSQGMLVYFGGVTFPFDNSTEVPMSMTDILLYDVADAKWYTQTATGDVPPDRRKFCAGATWAEDQSSYNIYLYGGYGFGENTTGFDDVYILTLPTFEWIKWYPDAPGEGNPHGLLTCNVIDNAQMIVMGGNATTNVNCDVPDYGGQHNLNLGQINPTDAKWYPYLTNLTSYSVPQDIISVAGGSSGGGASRSSPSNGFDDAALSVYFGGKAQFATRTPTRYIPTQTATVTPTPPSKPKHNNIGPIVGGVVGGVAVLIIVVLAAWWCLRRRERPQSEQRASLPPPSSNITEMTGESYRDKGPGSIAAGGPRGQSTSPHSHPSSPYSTSPPLQPAHFVQYPHPSPGVQQYYPIATQQQHPGYGYQQHQYPHMSMSGSPPQGMYPPQGYPPPTEIPNMSMTSTPPVHLPYEMPTSRDHAVGVQHIDHQPSSTPKKVSTRDSVSDQEKSRFSAYSSTHLS</sequence>
<evidence type="ECO:0000256" key="2">
    <source>
        <dbReference type="ARBA" id="ARBA00023004"/>
    </source>
</evidence>
<keyword evidence="1" id="KW-0677">Repeat</keyword>
<dbReference type="PANTHER" id="PTHR47435:SF4">
    <property type="entry name" value="KELCH REPEAT PROTEIN (AFU_ORTHOLOGUE AFUA_5G12780)"/>
    <property type="match status" value="1"/>
</dbReference>
<feature type="transmembrane region" description="Helical" evidence="4">
    <location>
        <begin position="468"/>
        <end position="490"/>
    </location>
</feature>
<evidence type="ECO:0008006" key="7">
    <source>
        <dbReference type="Google" id="ProtNLM"/>
    </source>
</evidence>
<feature type="compositionally biased region" description="Basic and acidic residues" evidence="3">
    <location>
        <begin position="634"/>
        <end position="647"/>
    </location>
</feature>
<feature type="compositionally biased region" description="Low complexity" evidence="3">
    <location>
        <begin position="536"/>
        <end position="551"/>
    </location>
</feature>
<feature type="region of interest" description="Disordered" evidence="3">
    <location>
        <begin position="495"/>
        <end position="566"/>
    </location>
</feature>
<organism evidence="5 6">
    <name type="scientific">Lithohypha guttulata</name>
    <dbReference type="NCBI Taxonomy" id="1690604"/>
    <lineage>
        <taxon>Eukaryota</taxon>
        <taxon>Fungi</taxon>
        <taxon>Dikarya</taxon>
        <taxon>Ascomycota</taxon>
        <taxon>Pezizomycotina</taxon>
        <taxon>Eurotiomycetes</taxon>
        <taxon>Chaetothyriomycetidae</taxon>
        <taxon>Chaetothyriales</taxon>
        <taxon>Trichomeriaceae</taxon>
        <taxon>Lithohypha</taxon>
    </lineage>
</organism>
<dbReference type="InterPro" id="IPR015915">
    <property type="entry name" value="Kelch-typ_b-propeller"/>
</dbReference>
<evidence type="ECO:0000256" key="1">
    <source>
        <dbReference type="ARBA" id="ARBA00022737"/>
    </source>
</evidence>
<reference evidence="5 6" key="1">
    <citation type="submission" date="2023-08" db="EMBL/GenBank/DDBJ databases">
        <title>Black Yeasts Isolated from many extreme environments.</title>
        <authorList>
            <person name="Coleine C."/>
            <person name="Stajich J.E."/>
            <person name="Selbmann L."/>
        </authorList>
    </citation>
    <scope>NUCLEOTIDE SEQUENCE [LARGE SCALE GENOMIC DNA]</scope>
    <source>
        <strain evidence="5 6">CCFEE 5885</strain>
    </source>
</reference>
<comment type="caution">
    <text evidence="5">The sequence shown here is derived from an EMBL/GenBank/DDBJ whole genome shotgun (WGS) entry which is preliminary data.</text>
</comment>
<proteinExistence type="predicted"/>
<evidence type="ECO:0000313" key="6">
    <source>
        <dbReference type="Proteomes" id="UP001345013"/>
    </source>
</evidence>
<evidence type="ECO:0000256" key="3">
    <source>
        <dbReference type="SAM" id="MobiDB-lite"/>
    </source>
</evidence>
<evidence type="ECO:0000256" key="4">
    <source>
        <dbReference type="SAM" id="Phobius"/>
    </source>
</evidence>